<name>D8QVN8_SELML</name>
<accession>D8QVN8</accession>
<evidence type="ECO:0000313" key="1">
    <source>
        <dbReference type="EMBL" id="EFJ36092.1"/>
    </source>
</evidence>
<dbReference type="AlphaFoldDB" id="D8QVN8"/>
<protein>
    <submittedName>
        <fullName evidence="1">Uncharacterized protein</fullName>
    </submittedName>
</protein>
<dbReference type="Gramene" id="EFJ36092">
    <property type="protein sequence ID" value="EFJ36092"/>
    <property type="gene ID" value="SELMODRAFT_404542"/>
</dbReference>
<reference evidence="1 2" key="1">
    <citation type="journal article" date="2011" name="Science">
        <title>The Selaginella genome identifies genetic changes associated with the evolution of vascular plants.</title>
        <authorList>
            <person name="Banks J.A."/>
            <person name="Nishiyama T."/>
            <person name="Hasebe M."/>
            <person name="Bowman J.L."/>
            <person name="Gribskov M."/>
            <person name="dePamphilis C."/>
            <person name="Albert V.A."/>
            <person name="Aono N."/>
            <person name="Aoyama T."/>
            <person name="Ambrose B.A."/>
            <person name="Ashton N.W."/>
            <person name="Axtell M.J."/>
            <person name="Barker E."/>
            <person name="Barker M.S."/>
            <person name="Bennetzen J.L."/>
            <person name="Bonawitz N.D."/>
            <person name="Chapple C."/>
            <person name="Cheng C."/>
            <person name="Correa L.G."/>
            <person name="Dacre M."/>
            <person name="DeBarry J."/>
            <person name="Dreyer I."/>
            <person name="Elias M."/>
            <person name="Engstrom E.M."/>
            <person name="Estelle M."/>
            <person name="Feng L."/>
            <person name="Finet C."/>
            <person name="Floyd S.K."/>
            <person name="Frommer W.B."/>
            <person name="Fujita T."/>
            <person name="Gramzow L."/>
            <person name="Gutensohn M."/>
            <person name="Harholt J."/>
            <person name="Hattori M."/>
            <person name="Heyl A."/>
            <person name="Hirai T."/>
            <person name="Hiwatashi Y."/>
            <person name="Ishikawa M."/>
            <person name="Iwata M."/>
            <person name="Karol K.G."/>
            <person name="Koehler B."/>
            <person name="Kolukisaoglu U."/>
            <person name="Kubo M."/>
            <person name="Kurata T."/>
            <person name="Lalonde S."/>
            <person name="Li K."/>
            <person name="Li Y."/>
            <person name="Litt A."/>
            <person name="Lyons E."/>
            <person name="Manning G."/>
            <person name="Maruyama T."/>
            <person name="Michael T.P."/>
            <person name="Mikami K."/>
            <person name="Miyazaki S."/>
            <person name="Morinaga S."/>
            <person name="Murata T."/>
            <person name="Mueller-Roeber B."/>
            <person name="Nelson D.R."/>
            <person name="Obara M."/>
            <person name="Oguri Y."/>
            <person name="Olmstead R.G."/>
            <person name="Onodera N."/>
            <person name="Petersen B.L."/>
            <person name="Pils B."/>
            <person name="Prigge M."/>
            <person name="Rensing S.A."/>
            <person name="Riano-Pachon D.M."/>
            <person name="Roberts A.W."/>
            <person name="Sato Y."/>
            <person name="Scheller H.V."/>
            <person name="Schulz B."/>
            <person name="Schulz C."/>
            <person name="Shakirov E.V."/>
            <person name="Shibagaki N."/>
            <person name="Shinohara N."/>
            <person name="Shippen D.E."/>
            <person name="Soerensen I."/>
            <person name="Sotooka R."/>
            <person name="Sugimoto N."/>
            <person name="Sugita M."/>
            <person name="Sumikawa N."/>
            <person name="Tanurdzic M."/>
            <person name="Theissen G."/>
            <person name="Ulvskov P."/>
            <person name="Wakazuki S."/>
            <person name="Weng J.K."/>
            <person name="Willats W.W."/>
            <person name="Wipf D."/>
            <person name="Wolf P.G."/>
            <person name="Yang L."/>
            <person name="Zimmer A.D."/>
            <person name="Zhu Q."/>
            <person name="Mitros T."/>
            <person name="Hellsten U."/>
            <person name="Loque D."/>
            <person name="Otillar R."/>
            <person name="Salamov A."/>
            <person name="Schmutz J."/>
            <person name="Shapiro H."/>
            <person name="Lindquist E."/>
            <person name="Lucas S."/>
            <person name="Rokhsar D."/>
            <person name="Grigoriev I.V."/>
        </authorList>
    </citation>
    <scope>NUCLEOTIDE SEQUENCE [LARGE SCALE GENOMIC DNA]</scope>
</reference>
<gene>
    <name evidence="1" type="ORF">SELMODRAFT_404542</name>
</gene>
<evidence type="ECO:0000313" key="2">
    <source>
        <dbReference type="Proteomes" id="UP000001514"/>
    </source>
</evidence>
<proteinExistence type="predicted"/>
<dbReference type="KEGG" id="smo:SELMODRAFT_404542"/>
<organism evidence="2">
    <name type="scientific">Selaginella moellendorffii</name>
    <name type="common">Spikemoss</name>
    <dbReference type="NCBI Taxonomy" id="88036"/>
    <lineage>
        <taxon>Eukaryota</taxon>
        <taxon>Viridiplantae</taxon>
        <taxon>Streptophyta</taxon>
        <taxon>Embryophyta</taxon>
        <taxon>Tracheophyta</taxon>
        <taxon>Lycopodiopsida</taxon>
        <taxon>Selaginellales</taxon>
        <taxon>Selaginellaceae</taxon>
        <taxon>Selaginella</taxon>
    </lineage>
</organism>
<dbReference type="HOGENOM" id="CLU_2150227_0_0_1"/>
<keyword evidence="2" id="KW-1185">Reference proteome</keyword>
<dbReference type="Proteomes" id="UP000001514">
    <property type="component" value="Unassembled WGS sequence"/>
</dbReference>
<sequence>MFIYSIKSSFAVRPYDFFGKLTSEPYNSWRRCRWFREGGERASPLAWILDRSNFHEIWQRAPPSSVFDLYGAIRCQPAYLNRSNRGYKLATYGAVVDHSKAYSASRRIWKSG</sequence>
<dbReference type="EMBL" id="GL377567">
    <property type="protein sequence ID" value="EFJ36092.1"/>
    <property type="molecule type" value="Genomic_DNA"/>
</dbReference>
<dbReference type="InParanoid" id="D8QVN8"/>